<feature type="region of interest" description="Disordered" evidence="1">
    <location>
        <begin position="35"/>
        <end position="54"/>
    </location>
</feature>
<feature type="compositionally biased region" description="Basic and acidic residues" evidence="1">
    <location>
        <begin position="35"/>
        <end position="44"/>
    </location>
</feature>
<keyword evidence="3" id="KW-1185">Reference proteome</keyword>
<reference evidence="2" key="1">
    <citation type="submission" date="2023-07" db="EMBL/GenBank/DDBJ databases">
        <title>draft genome sequence of fig (Ficus carica).</title>
        <authorList>
            <person name="Takahashi T."/>
            <person name="Nishimura K."/>
        </authorList>
    </citation>
    <scope>NUCLEOTIDE SEQUENCE</scope>
</reference>
<organism evidence="2 3">
    <name type="scientific">Ficus carica</name>
    <name type="common">Common fig</name>
    <dbReference type="NCBI Taxonomy" id="3494"/>
    <lineage>
        <taxon>Eukaryota</taxon>
        <taxon>Viridiplantae</taxon>
        <taxon>Streptophyta</taxon>
        <taxon>Embryophyta</taxon>
        <taxon>Tracheophyta</taxon>
        <taxon>Spermatophyta</taxon>
        <taxon>Magnoliopsida</taxon>
        <taxon>eudicotyledons</taxon>
        <taxon>Gunneridae</taxon>
        <taxon>Pentapetalae</taxon>
        <taxon>rosids</taxon>
        <taxon>fabids</taxon>
        <taxon>Rosales</taxon>
        <taxon>Moraceae</taxon>
        <taxon>Ficeae</taxon>
        <taxon>Ficus</taxon>
    </lineage>
</organism>
<evidence type="ECO:0000256" key="1">
    <source>
        <dbReference type="SAM" id="MobiDB-lite"/>
    </source>
</evidence>
<dbReference type="AlphaFoldDB" id="A0AA88DH69"/>
<feature type="compositionally biased region" description="Basic residues" evidence="1">
    <location>
        <begin position="45"/>
        <end position="54"/>
    </location>
</feature>
<dbReference type="Proteomes" id="UP001187192">
    <property type="component" value="Unassembled WGS sequence"/>
</dbReference>
<protein>
    <submittedName>
        <fullName evidence="2">Uncharacterized protein</fullName>
    </submittedName>
</protein>
<name>A0AA88DH69_FICCA</name>
<comment type="caution">
    <text evidence="2">The sequence shown here is derived from an EMBL/GenBank/DDBJ whole genome shotgun (WGS) entry which is preliminary data.</text>
</comment>
<accession>A0AA88DH69</accession>
<sequence>MGSGPLLTSAIPAVTRFRFAVARLLLRRGDLPERLIDGNDERRTQGRIRSRPRR</sequence>
<dbReference type="EMBL" id="BTGU01000009">
    <property type="protein sequence ID" value="GMN39519.1"/>
    <property type="molecule type" value="Genomic_DNA"/>
</dbReference>
<evidence type="ECO:0000313" key="2">
    <source>
        <dbReference type="EMBL" id="GMN39519.1"/>
    </source>
</evidence>
<proteinExistence type="predicted"/>
<evidence type="ECO:0000313" key="3">
    <source>
        <dbReference type="Proteomes" id="UP001187192"/>
    </source>
</evidence>
<gene>
    <name evidence="2" type="ORF">TIFTF001_008745</name>
</gene>